<dbReference type="Proteomes" id="UP000411588">
    <property type="component" value="Unassembled WGS sequence"/>
</dbReference>
<dbReference type="EMBL" id="LK933116">
    <property type="protein sequence ID" value="CDT34168.1"/>
    <property type="molecule type" value="Genomic_DNA"/>
</dbReference>
<dbReference type="Proteomes" id="UP000878956">
    <property type="component" value="Unassembled WGS sequence"/>
</dbReference>
<dbReference type="InterPro" id="IPR020846">
    <property type="entry name" value="MFS_dom"/>
</dbReference>
<dbReference type="AlphaFoldDB" id="A0A031WGV6"/>
<dbReference type="RefSeq" id="WP_009903209.1">
    <property type="nucleotide sequence ID" value="NZ_AP031492.1"/>
</dbReference>
<dbReference type="GO" id="GO:0005886">
    <property type="term" value="C:plasma membrane"/>
    <property type="evidence" value="ECO:0007669"/>
    <property type="project" value="UniProtKB-SubCell"/>
</dbReference>
<dbReference type="CDD" id="cd17321">
    <property type="entry name" value="MFS_MMR_MDR_like"/>
    <property type="match status" value="1"/>
</dbReference>
<evidence type="ECO:0000256" key="2">
    <source>
        <dbReference type="ARBA" id="ARBA00022448"/>
    </source>
</evidence>
<evidence type="ECO:0000256" key="3">
    <source>
        <dbReference type="ARBA" id="ARBA00022692"/>
    </source>
</evidence>
<dbReference type="Pfam" id="PF07690">
    <property type="entry name" value="MFS_1"/>
    <property type="match status" value="1"/>
</dbReference>
<feature type="transmembrane region" description="Helical" evidence="6">
    <location>
        <begin position="430"/>
        <end position="449"/>
    </location>
</feature>
<feature type="domain" description="Major facilitator superfamily (MFS) profile" evidence="7">
    <location>
        <begin position="11"/>
        <end position="454"/>
    </location>
</feature>
<evidence type="ECO:0000256" key="6">
    <source>
        <dbReference type="SAM" id="Phobius"/>
    </source>
</evidence>
<feature type="transmembrane region" description="Helical" evidence="6">
    <location>
        <begin position="363"/>
        <end position="385"/>
    </location>
</feature>
<feature type="transmembrane region" description="Helical" evidence="6">
    <location>
        <begin position="272"/>
        <end position="294"/>
    </location>
</feature>
<evidence type="ECO:0000313" key="13">
    <source>
        <dbReference type="EMBL" id="VFD29239.1"/>
    </source>
</evidence>
<reference evidence="11" key="4">
    <citation type="submission" date="2021-06" db="EMBL/GenBank/DDBJ databases">
        <authorList>
            <consortium name="NCBI Pathogen Detection Project"/>
        </authorList>
    </citation>
    <scope>NUCLEOTIDE SEQUENCE</scope>
    <source>
        <strain evidence="11">HN1000</strain>
    </source>
</reference>
<evidence type="ECO:0000313" key="15">
    <source>
        <dbReference type="Proteomes" id="UP000411588"/>
    </source>
</evidence>
<dbReference type="InterPro" id="IPR011701">
    <property type="entry name" value="MFS"/>
</dbReference>
<evidence type="ECO:0000259" key="7">
    <source>
        <dbReference type="PROSITE" id="PS50850"/>
    </source>
</evidence>
<evidence type="ECO:0000313" key="12">
    <source>
        <dbReference type="EMBL" id="SJS27290.1"/>
    </source>
</evidence>
<feature type="transmembrane region" description="Helical" evidence="6">
    <location>
        <begin position="135"/>
        <end position="156"/>
    </location>
</feature>
<organism evidence="9">
    <name type="scientific">Clostridioides difficile</name>
    <name type="common">Peptoclostridium difficile</name>
    <dbReference type="NCBI Taxonomy" id="1496"/>
    <lineage>
        <taxon>Bacteria</taxon>
        <taxon>Bacillati</taxon>
        <taxon>Bacillota</taxon>
        <taxon>Clostridia</taxon>
        <taxon>Peptostreptococcales</taxon>
        <taxon>Peptostreptococcaceae</taxon>
        <taxon>Clostridioides</taxon>
    </lineage>
</organism>
<keyword evidence="5 6" id="KW-0472">Membrane</keyword>
<dbReference type="InterPro" id="IPR036259">
    <property type="entry name" value="MFS_trans_sf"/>
</dbReference>
<feature type="transmembrane region" description="Helical" evidence="6">
    <location>
        <begin position="336"/>
        <end position="357"/>
    </location>
</feature>
<evidence type="ECO:0000313" key="9">
    <source>
        <dbReference type="EMBL" id="CDS88058.1"/>
    </source>
</evidence>
<evidence type="ECO:0000313" key="8">
    <source>
        <dbReference type="EMBL" id="CDS85359.1"/>
    </source>
</evidence>
<dbReference type="GeneID" id="66354856"/>
<reference evidence="9" key="1">
    <citation type="submission" date="2014-07" db="EMBL/GenBank/DDBJ databases">
        <authorList>
            <person name="Monot Marc"/>
        </authorList>
    </citation>
    <scope>NUCLEOTIDE SEQUENCE</scope>
    <source>
        <strain evidence="10">7032989</strain>
        <strain evidence="9">7032994</strain>
    </source>
</reference>
<dbReference type="GO" id="GO:0022857">
    <property type="term" value="F:transmembrane transporter activity"/>
    <property type="evidence" value="ECO:0007669"/>
    <property type="project" value="InterPro"/>
</dbReference>
<dbReference type="Proteomes" id="UP000189137">
    <property type="component" value="Unassembled WGS sequence"/>
</dbReference>
<dbReference type="Gene3D" id="1.20.1250.20">
    <property type="entry name" value="MFS general substrate transporter like domains"/>
    <property type="match status" value="1"/>
</dbReference>
<evidence type="ECO:0000313" key="10">
    <source>
        <dbReference type="EMBL" id="CDT34168.1"/>
    </source>
</evidence>
<dbReference type="EMBL" id="CAADAN010000001">
    <property type="protein sequence ID" value="VFD29239.1"/>
    <property type="molecule type" value="Genomic_DNA"/>
</dbReference>
<evidence type="ECO:0000256" key="4">
    <source>
        <dbReference type="ARBA" id="ARBA00022989"/>
    </source>
</evidence>
<reference evidence="12 14" key="2">
    <citation type="submission" date="2017-02" db="EMBL/GenBank/DDBJ databases">
        <authorList>
            <consortium name="Pathogen Informatics"/>
        </authorList>
    </citation>
    <scope>NUCLEOTIDE SEQUENCE [LARGE SCALE GENOMIC DNA]</scope>
    <source>
        <strain evidence="15">clo34</strain>
        <strain evidence="13">Clo34</strain>
        <strain evidence="12 14">VRECD0157</strain>
    </source>
</reference>
<evidence type="ECO:0000256" key="5">
    <source>
        <dbReference type="ARBA" id="ARBA00023136"/>
    </source>
</evidence>
<evidence type="ECO:0000313" key="11">
    <source>
        <dbReference type="EMBL" id="HBH1542641.1"/>
    </source>
</evidence>
<sequence length="457" mass="50308">MGKTNARRTLFLIAIGSGTMLNPLNSSMISLALHSIQNDFHISFTTVSWIVSAFYLASAIAQPVSGKIGDLIGRKVLFLSGLMLVILSASIVPLVQSFFILIFIRVIQAIGTSTLYPSGVALIQNNIKERQSSALAVLTIFASTTAGLGPTLGGLLLDLGGWHAIFLVNIPVVLVSICLGYFLFPKEVKEKKSIKETLKNVLSRLDIIGILLFSIAMIFILLFLLSMKESFNLEQLVFGIILMCLFIWHELRTKLPFIDIKLFVSNPKLSKVYLQFIILNFFNYILFFGLPSYFQDALHYSAKSTGLFMLFMSGIGIFISPLTGKWIDKSGTRFPLVTSSIFMFISAVLLSVVFIHIPVIGKGIILSLAGISYGVGNVALQSSMFEESPRDSIGTASGLFQTSRYLGSILATVLLGMVFEVNITSEQFQILGYVMVVLGTISFLLNFILKKELRKVE</sequence>
<dbReference type="PROSITE" id="PS50850">
    <property type="entry name" value="MFS"/>
    <property type="match status" value="1"/>
</dbReference>
<evidence type="ECO:0000256" key="1">
    <source>
        <dbReference type="ARBA" id="ARBA00004651"/>
    </source>
</evidence>
<feature type="transmembrane region" description="Helical" evidence="6">
    <location>
        <begin position="306"/>
        <end position="324"/>
    </location>
</feature>
<protein>
    <submittedName>
        <fullName evidence="11">MFS transporter</fullName>
    </submittedName>
    <submittedName>
        <fullName evidence="9">Putative efflux transporter</fullName>
    </submittedName>
    <submittedName>
        <fullName evidence="12">Spectinomycin tetracycline efflux pump</fullName>
    </submittedName>
    <submittedName>
        <fullName evidence="8">Transporter, Major Facilitator Superfamily (MFS)</fullName>
    </submittedName>
</protein>
<feature type="transmembrane region" description="Helical" evidence="6">
    <location>
        <begin position="162"/>
        <end position="184"/>
    </location>
</feature>
<dbReference type="EMBL" id="DAEPXK010000020">
    <property type="protein sequence ID" value="HBH1542641.1"/>
    <property type="molecule type" value="Genomic_DNA"/>
</dbReference>
<name>A0A031WGV6_CLODI</name>
<dbReference type="PANTHER" id="PTHR42718">
    <property type="entry name" value="MAJOR FACILITATOR SUPERFAMILY MULTIDRUG TRANSPORTER MFSC"/>
    <property type="match status" value="1"/>
</dbReference>
<dbReference type="Gene3D" id="1.20.1720.10">
    <property type="entry name" value="Multidrug resistance protein D"/>
    <property type="match status" value="1"/>
</dbReference>
<feature type="transmembrane region" description="Helical" evidence="6">
    <location>
        <begin position="42"/>
        <end position="64"/>
    </location>
</feature>
<comment type="subcellular location">
    <subcellularLocation>
        <location evidence="1">Cell membrane</location>
        <topology evidence="1">Multi-pass membrane protein</topology>
    </subcellularLocation>
</comment>
<proteinExistence type="predicted"/>
<feature type="transmembrane region" description="Helical" evidence="6">
    <location>
        <begin position="76"/>
        <end position="92"/>
    </location>
</feature>
<reference evidence="11" key="3">
    <citation type="journal article" date="2018" name="Genome Biol.">
        <title>SKESA: strategic k-mer extension for scrupulous assemblies.</title>
        <authorList>
            <person name="Souvorov A."/>
            <person name="Agarwala R."/>
            <person name="Lipman D.J."/>
        </authorList>
    </citation>
    <scope>NUCLEOTIDE SEQUENCE</scope>
    <source>
        <strain evidence="11">HN1000</strain>
    </source>
</reference>
<keyword evidence="2" id="KW-0813">Transport</keyword>
<feature type="transmembrane region" description="Helical" evidence="6">
    <location>
        <begin position="98"/>
        <end position="123"/>
    </location>
</feature>
<feature type="transmembrane region" description="Helical" evidence="6">
    <location>
        <begin position="405"/>
        <end position="424"/>
    </location>
</feature>
<accession>A0A031WGV6</accession>
<evidence type="ECO:0000313" key="14">
    <source>
        <dbReference type="Proteomes" id="UP000189137"/>
    </source>
</evidence>
<feature type="transmembrane region" description="Helical" evidence="6">
    <location>
        <begin position="205"/>
        <end position="227"/>
    </location>
</feature>
<keyword evidence="4 6" id="KW-1133">Transmembrane helix</keyword>
<gene>
    <name evidence="9" type="primary">ywoD</name>
    <name evidence="12" type="synonym">stp_2</name>
    <name evidence="10" type="ORF">BN1095_440071</name>
    <name evidence="8" type="ORF">BN1096_520246</name>
    <name evidence="9" type="ORF">BN1097_630374</name>
    <name evidence="11" type="ORF">KRM00_002130</name>
    <name evidence="13" type="ORF">SAMEA1402399_00278</name>
    <name evidence="12" type="ORF">SAMEA3375112_01661</name>
</gene>
<dbReference type="PANTHER" id="PTHR42718:SF9">
    <property type="entry name" value="MAJOR FACILITATOR SUPERFAMILY MULTIDRUG TRANSPORTER MFSC"/>
    <property type="match status" value="1"/>
</dbReference>
<dbReference type="SUPFAM" id="SSF103473">
    <property type="entry name" value="MFS general substrate transporter"/>
    <property type="match status" value="1"/>
</dbReference>
<dbReference type="EMBL" id="LK932402">
    <property type="protein sequence ID" value="CDS88058.1"/>
    <property type="molecule type" value="Genomic_DNA"/>
</dbReference>
<dbReference type="EMBL" id="FUPS01000005">
    <property type="protein sequence ID" value="SJS27290.1"/>
    <property type="molecule type" value="Genomic_DNA"/>
</dbReference>
<keyword evidence="3 6" id="KW-0812">Transmembrane</keyword>
<feature type="transmembrane region" description="Helical" evidence="6">
    <location>
        <begin position="233"/>
        <end position="251"/>
    </location>
</feature>
<dbReference type="EMBL" id="LK932505">
    <property type="protein sequence ID" value="CDS85359.1"/>
    <property type="molecule type" value="Genomic_DNA"/>
</dbReference>
<dbReference type="PATRIC" id="fig|1496.854.peg.2106"/>